<protein>
    <submittedName>
        <fullName evidence="1">Uncharacterized protein</fullName>
    </submittedName>
</protein>
<reference evidence="1 2" key="1">
    <citation type="submission" date="2018-06" db="EMBL/GenBank/DDBJ databases">
        <title>The Genome of Cuscuta australis (Dodder) Provides Insight into the Evolution of Plant Parasitism.</title>
        <authorList>
            <person name="Liu H."/>
        </authorList>
    </citation>
    <scope>NUCLEOTIDE SEQUENCE [LARGE SCALE GENOMIC DNA]</scope>
    <source>
        <strain evidence="2">cv. Yunnan</strain>
        <tissue evidence="1">Vines</tissue>
    </source>
</reference>
<name>A0A328DU26_9ASTE</name>
<dbReference type="EMBL" id="NQVE01000088">
    <property type="protein sequence ID" value="RAL49225.1"/>
    <property type="molecule type" value="Genomic_DNA"/>
</dbReference>
<gene>
    <name evidence="1" type="ORF">DM860_014443</name>
</gene>
<comment type="caution">
    <text evidence="1">The sequence shown here is derived from an EMBL/GenBank/DDBJ whole genome shotgun (WGS) entry which is preliminary data.</text>
</comment>
<proteinExistence type="predicted"/>
<dbReference type="Proteomes" id="UP000249390">
    <property type="component" value="Unassembled WGS sequence"/>
</dbReference>
<keyword evidence="2" id="KW-1185">Reference proteome</keyword>
<sequence length="180" mass="20118">MAVIPRETEFGDLCDEIAQTIFSFVPSEIPSEAGDHFQIMAAVDCQSPAAPPTRHRLRSFGGAGISQKSVFLKLHYPHNAELCTVYSSAPNKFPFLIDSCNGLILYGSVDDKKTWNYQARPLTALPLAFDPRKNAQFKVVGFFWNEVNPLSISVNSMVFRSESWEWMQKQGKLLNSGLIS</sequence>
<evidence type="ECO:0000313" key="1">
    <source>
        <dbReference type="EMBL" id="RAL49225.1"/>
    </source>
</evidence>
<organism evidence="1 2">
    <name type="scientific">Cuscuta australis</name>
    <dbReference type="NCBI Taxonomy" id="267555"/>
    <lineage>
        <taxon>Eukaryota</taxon>
        <taxon>Viridiplantae</taxon>
        <taxon>Streptophyta</taxon>
        <taxon>Embryophyta</taxon>
        <taxon>Tracheophyta</taxon>
        <taxon>Spermatophyta</taxon>
        <taxon>Magnoliopsida</taxon>
        <taxon>eudicotyledons</taxon>
        <taxon>Gunneridae</taxon>
        <taxon>Pentapetalae</taxon>
        <taxon>asterids</taxon>
        <taxon>lamiids</taxon>
        <taxon>Solanales</taxon>
        <taxon>Convolvulaceae</taxon>
        <taxon>Cuscuteae</taxon>
        <taxon>Cuscuta</taxon>
        <taxon>Cuscuta subgen. Grammica</taxon>
        <taxon>Cuscuta sect. Cleistogrammica</taxon>
    </lineage>
</organism>
<accession>A0A328DU26</accession>
<evidence type="ECO:0000313" key="2">
    <source>
        <dbReference type="Proteomes" id="UP000249390"/>
    </source>
</evidence>
<dbReference type="AlphaFoldDB" id="A0A328DU26"/>